<dbReference type="InterPro" id="IPR009051">
    <property type="entry name" value="Helical_ferredxn"/>
</dbReference>
<dbReference type="InterPro" id="IPR028261">
    <property type="entry name" value="DPD_II"/>
</dbReference>
<dbReference type="PROSITE" id="PS51379">
    <property type="entry name" value="4FE4S_FER_2"/>
    <property type="match status" value="1"/>
</dbReference>
<sequence>MGKTTGFLEYDRIEESYLPVDKRLKNYKEFVIGINDSQAKIQGARCMDCGTPFCNNGCPVNNIIPDFNDLVYRQDWRAAIEVLHSTNNFPEFTGRICPAPCEAACTLGINDDPIGIKSIEHAIIDRAWEEGWVAPKPAEHKTGRKVAVVGAGPAGLAAAQQLARAGHDVTLFEKNDRVGGLLRYGIPDFKLEKSHIDRRVEQLKAEGVTIRTSVLVAGKDGLGKDSKVTNWANETVAPDALLADFDAVLLTGGSEQSRDLPVPGRELSGVHFAMEFLPQQNKVNAGDRLKGQIRADGKHVIVIGGGDTGSDCVGTSNRHGAQSVTQFELLPMPPEHENKPLVWPYWPIKLRTSSSHEEGCTREFAIATKEFIGEKGKLTGVKTVRLEWKDGKMSEVPGSEQILKADLVLLAMGFVSPVQSVLKAFGVDTDPRGNARASTDFSGGYATNVPKLFAAGDIRRGQSLVVWAIREGRQAARAVDEFLMGYSELPR</sequence>
<dbReference type="GO" id="GO:0006537">
    <property type="term" value="P:glutamate biosynthetic process"/>
    <property type="evidence" value="ECO:0007669"/>
    <property type="project" value="UniProtKB-KW"/>
</dbReference>
<dbReference type="GO" id="GO:0051536">
    <property type="term" value="F:iron-sulfur cluster binding"/>
    <property type="evidence" value="ECO:0007669"/>
    <property type="project" value="InterPro"/>
</dbReference>
<dbReference type="Gene3D" id="1.10.1060.10">
    <property type="entry name" value="Alpha-helical ferredoxin"/>
    <property type="match status" value="1"/>
</dbReference>
<dbReference type="PRINTS" id="PR00419">
    <property type="entry name" value="ADXRDTASE"/>
</dbReference>
<dbReference type="EMBL" id="RDQO01000002">
    <property type="protein sequence ID" value="RMX06498.1"/>
    <property type="molecule type" value="Genomic_DNA"/>
</dbReference>
<comment type="pathway">
    <text evidence="4">Amino-acid biosynthesis.</text>
</comment>
<dbReference type="SUPFAM" id="SSF51971">
    <property type="entry name" value="Nucleotide-binding domain"/>
    <property type="match status" value="2"/>
</dbReference>
<dbReference type="InterPro" id="IPR006005">
    <property type="entry name" value="Glut_synth_ssu1"/>
</dbReference>
<evidence type="ECO:0000256" key="4">
    <source>
        <dbReference type="ARBA" id="ARBA00029440"/>
    </source>
</evidence>
<dbReference type="NCBIfam" id="TIGR01317">
    <property type="entry name" value="GOGAT_sm_gam"/>
    <property type="match status" value="1"/>
</dbReference>
<dbReference type="PANTHER" id="PTHR43100">
    <property type="entry name" value="GLUTAMATE SYNTHASE [NADPH] SMALL CHAIN"/>
    <property type="match status" value="1"/>
</dbReference>
<dbReference type="InterPro" id="IPR051394">
    <property type="entry name" value="Glutamate_Synthase"/>
</dbReference>
<comment type="caution">
    <text evidence="6">The sequence shown here is derived from an EMBL/GenBank/DDBJ whole genome shotgun (WGS) entry which is preliminary data.</text>
</comment>
<evidence type="ECO:0000256" key="1">
    <source>
        <dbReference type="ARBA" id="ARBA00022605"/>
    </source>
</evidence>
<dbReference type="Gene3D" id="3.40.50.720">
    <property type="entry name" value="NAD(P)-binding Rossmann-like Domain"/>
    <property type="match status" value="1"/>
</dbReference>
<dbReference type="SUPFAM" id="SSF46548">
    <property type="entry name" value="alpha-helical ferredoxin"/>
    <property type="match status" value="1"/>
</dbReference>
<organism evidence="6 7">
    <name type="scientific">Corticibacter populi</name>
    <dbReference type="NCBI Taxonomy" id="1550736"/>
    <lineage>
        <taxon>Bacteria</taxon>
        <taxon>Pseudomonadati</taxon>
        <taxon>Pseudomonadota</taxon>
        <taxon>Betaproteobacteria</taxon>
        <taxon>Burkholderiales</taxon>
        <taxon>Comamonadaceae</taxon>
        <taxon>Corticibacter</taxon>
    </lineage>
</organism>
<evidence type="ECO:0000256" key="2">
    <source>
        <dbReference type="ARBA" id="ARBA00023002"/>
    </source>
</evidence>
<evidence type="ECO:0000259" key="5">
    <source>
        <dbReference type="PROSITE" id="PS51379"/>
    </source>
</evidence>
<dbReference type="InterPro" id="IPR036188">
    <property type="entry name" value="FAD/NAD-bd_sf"/>
</dbReference>
<evidence type="ECO:0000313" key="7">
    <source>
        <dbReference type="Proteomes" id="UP000278006"/>
    </source>
</evidence>
<evidence type="ECO:0000313" key="6">
    <source>
        <dbReference type="EMBL" id="RMX06498.1"/>
    </source>
</evidence>
<accession>A0A3M6QTY4</accession>
<dbReference type="RefSeq" id="WP_122227894.1">
    <property type="nucleotide sequence ID" value="NZ_RDQO01000002.1"/>
</dbReference>
<evidence type="ECO:0000256" key="3">
    <source>
        <dbReference type="ARBA" id="ARBA00023164"/>
    </source>
</evidence>
<feature type="domain" description="4Fe-4S ferredoxin-type" evidence="5">
    <location>
        <begin position="37"/>
        <end position="68"/>
    </location>
</feature>
<reference evidence="6 7" key="1">
    <citation type="submission" date="2018-10" db="EMBL/GenBank/DDBJ databases">
        <title>Draft genome of Cortibacter populi DSM10536.</title>
        <authorList>
            <person name="Bernier A.-M."/>
            <person name="Bernard K."/>
        </authorList>
    </citation>
    <scope>NUCLEOTIDE SEQUENCE [LARGE SCALE GENOMIC DNA]</scope>
    <source>
        <strain evidence="6 7">DSM 105136</strain>
    </source>
</reference>
<protein>
    <submittedName>
        <fullName evidence="6">Glutamate synthase subunit beta</fullName>
    </submittedName>
</protein>
<dbReference type="PANTHER" id="PTHR43100:SF1">
    <property type="entry name" value="GLUTAMATE SYNTHASE [NADPH] SMALL CHAIN"/>
    <property type="match status" value="1"/>
</dbReference>
<dbReference type="Gene3D" id="3.50.50.60">
    <property type="entry name" value="FAD/NAD(P)-binding domain"/>
    <property type="match status" value="1"/>
</dbReference>
<keyword evidence="2" id="KW-0560">Oxidoreductase</keyword>
<dbReference type="InterPro" id="IPR017896">
    <property type="entry name" value="4Fe4S_Fe-S-bd"/>
</dbReference>
<keyword evidence="3" id="KW-0314">Glutamate biosynthesis</keyword>
<dbReference type="GO" id="GO:0016639">
    <property type="term" value="F:oxidoreductase activity, acting on the CH-NH2 group of donors, NAD or NADP as acceptor"/>
    <property type="evidence" value="ECO:0007669"/>
    <property type="project" value="InterPro"/>
</dbReference>
<dbReference type="Pfam" id="PF07992">
    <property type="entry name" value="Pyr_redox_2"/>
    <property type="match status" value="1"/>
</dbReference>
<dbReference type="OrthoDB" id="9803192at2"/>
<dbReference type="Proteomes" id="UP000278006">
    <property type="component" value="Unassembled WGS sequence"/>
</dbReference>
<proteinExistence type="predicted"/>
<dbReference type="InterPro" id="IPR023753">
    <property type="entry name" value="FAD/NAD-binding_dom"/>
</dbReference>
<dbReference type="AlphaFoldDB" id="A0A3M6QTY4"/>
<gene>
    <name evidence="6" type="ORF">D8I35_08205</name>
</gene>
<keyword evidence="1" id="KW-0028">Amino-acid biosynthesis</keyword>
<keyword evidence="7" id="KW-1185">Reference proteome</keyword>
<dbReference type="Pfam" id="PF14691">
    <property type="entry name" value="Fer4_20"/>
    <property type="match status" value="1"/>
</dbReference>
<name>A0A3M6QTY4_9BURK</name>